<feature type="compositionally biased region" description="Polar residues" evidence="1">
    <location>
        <begin position="74"/>
        <end position="83"/>
    </location>
</feature>
<gene>
    <name evidence="3" type="ORF">BKA67DRAFT_378321</name>
</gene>
<dbReference type="AlphaFoldDB" id="A0A9P8UFK4"/>
<evidence type="ECO:0000256" key="2">
    <source>
        <dbReference type="SAM" id="Phobius"/>
    </source>
</evidence>
<keyword evidence="2" id="KW-1133">Transmembrane helix</keyword>
<protein>
    <submittedName>
        <fullName evidence="3">Uncharacterized protein</fullName>
    </submittedName>
</protein>
<keyword evidence="2" id="KW-0812">Transmembrane</keyword>
<evidence type="ECO:0000256" key="1">
    <source>
        <dbReference type="SAM" id="MobiDB-lite"/>
    </source>
</evidence>
<evidence type="ECO:0000313" key="4">
    <source>
        <dbReference type="Proteomes" id="UP000758603"/>
    </source>
</evidence>
<keyword evidence="4" id="KW-1185">Reference proteome</keyword>
<feature type="region of interest" description="Disordered" evidence="1">
    <location>
        <begin position="56"/>
        <end position="83"/>
    </location>
</feature>
<name>A0A9P8UFK4_9PEZI</name>
<organism evidence="3 4">
    <name type="scientific">Truncatella angustata</name>
    <dbReference type="NCBI Taxonomy" id="152316"/>
    <lineage>
        <taxon>Eukaryota</taxon>
        <taxon>Fungi</taxon>
        <taxon>Dikarya</taxon>
        <taxon>Ascomycota</taxon>
        <taxon>Pezizomycotina</taxon>
        <taxon>Sordariomycetes</taxon>
        <taxon>Xylariomycetidae</taxon>
        <taxon>Amphisphaeriales</taxon>
        <taxon>Sporocadaceae</taxon>
        <taxon>Truncatella</taxon>
    </lineage>
</organism>
<feature type="transmembrane region" description="Helical" evidence="2">
    <location>
        <begin position="134"/>
        <end position="155"/>
    </location>
</feature>
<proteinExistence type="predicted"/>
<accession>A0A9P8UFK4</accession>
<dbReference type="GeneID" id="70125420"/>
<dbReference type="OrthoDB" id="5214669at2759"/>
<sequence>MASKIDTEKTAQPSHLTVHTMELSSQDGAALSPSTTCNSTDKTLKDISVELTRPTDISTPSSLHRLNPFDTDIETGQSSESLNRKSTQFTGRTLNNPNCSVWPGQDHWKQKAKLAKRKNRSCQCMAKLSKRNRLIAKILIAFLVIGIAVGVGVGISKPLGAGIWKAHES</sequence>
<evidence type="ECO:0000313" key="3">
    <source>
        <dbReference type="EMBL" id="KAH6648979.1"/>
    </source>
</evidence>
<comment type="caution">
    <text evidence="3">The sequence shown here is derived from an EMBL/GenBank/DDBJ whole genome shotgun (WGS) entry which is preliminary data.</text>
</comment>
<dbReference type="Proteomes" id="UP000758603">
    <property type="component" value="Unassembled WGS sequence"/>
</dbReference>
<reference evidence="3" key="1">
    <citation type="journal article" date="2021" name="Nat. Commun.">
        <title>Genetic determinants of endophytism in the Arabidopsis root mycobiome.</title>
        <authorList>
            <person name="Mesny F."/>
            <person name="Miyauchi S."/>
            <person name="Thiergart T."/>
            <person name="Pickel B."/>
            <person name="Atanasova L."/>
            <person name="Karlsson M."/>
            <person name="Huettel B."/>
            <person name="Barry K.W."/>
            <person name="Haridas S."/>
            <person name="Chen C."/>
            <person name="Bauer D."/>
            <person name="Andreopoulos W."/>
            <person name="Pangilinan J."/>
            <person name="LaButti K."/>
            <person name="Riley R."/>
            <person name="Lipzen A."/>
            <person name="Clum A."/>
            <person name="Drula E."/>
            <person name="Henrissat B."/>
            <person name="Kohler A."/>
            <person name="Grigoriev I.V."/>
            <person name="Martin F.M."/>
            <person name="Hacquard S."/>
        </authorList>
    </citation>
    <scope>NUCLEOTIDE SEQUENCE</scope>
    <source>
        <strain evidence="3">MPI-SDFR-AT-0073</strain>
    </source>
</reference>
<keyword evidence="2" id="KW-0472">Membrane</keyword>
<dbReference type="RefSeq" id="XP_045955486.1">
    <property type="nucleotide sequence ID" value="XM_046096528.1"/>
</dbReference>
<dbReference type="EMBL" id="JAGPXC010000007">
    <property type="protein sequence ID" value="KAH6648979.1"/>
    <property type="molecule type" value="Genomic_DNA"/>
</dbReference>